<evidence type="ECO:0000259" key="6">
    <source>
        <dbReference type="PROSITE" id="PS51457"/>
    </source>
</evidence>
<dbReference type="Pfam" id="PF10523">
    <property type="entry name" value="BEN"/>
    <property type="match status" value="1"/>
</dbReference>
<dbReference type="SMART" id="SM01025">
    <property type="entry name" value="BEN"/>
    <property type="match status" value="1"/>
</dbReference>
<reference evidence="7" key="1">
    <citation type="submission" date="2021-12" db="EMBL/GenBank/DDBJ databases">
        <authorList>
            <person name="King R."/>
        </authorList>
    </citation>
    <scope>NUCLEOTIDE SEQUENCE</scope>
</reference>
<keyword evidence="4" id="KW-0804">Transcription</keyword>
<dbReference type="GO" id="GO:0003714">
    <property type="term" value="F:transcription corepressor activity"/>
    <property type="evidence" value="ECO:0007669"/>
    <property type="project" value="InterPro"/>
</dbReference>
<evidence type="ECO:0000256" key="5">
    <source>
        <dbReference type="ARBA" id="ARBA00023242"/>
    </source>
</evidence>
<dbReference type="OrthoDB" id="8186171at2759"/>
<dbReference type="Gene3D" id="1.10.10.2590">
    <property type="entry name" value="BEN domain"/>
    <property type="match status" value="1"/>
</dbReference>
<dbReference type="GO" id="GO:0005634">
    <property type="term" value="C:nucleus"/>
    <property type="evidence" value="ECO:0007669"/>
    <property type="project" value="UniProtKB-SubCell"/>
</dbReference>
<dbReference type="Proteomes" id="UP001154078">
    <property type="component" value="Chromosome 2"/>
</dbReference>
<dbReference type="GO" id="GO:0003677">
    <property type="term" value="F:DNA binding"/>
    <property type="evidence" value="ECO:0007669"/>
    <property type="project" value="InterPro"/>
</dbReference>
<dbReference type="GO" id="GO:0045666">
    <property type="term" value="P:positive regulation of neuron differentiation"/>
    <property type="evidence" value="ECO:0007669"/>
    <property type="project" value="InterPro"/>
</dbReference>
<evidence type="ECO:0000256" key="3">
    <source>
        <dbReference type="ARBA" id="ARBA00023015"/>
    </source>
</evidence>
<name>A0A9P0FFX6_BRAAE</name>
<accession>A0A9P0FFX6</accession>
<feature type="domain" description="BEN" evidence="6">
    <location>
        <begin position="177"/>
        <end position="275"/>
    </location>
</feature>
<protein>
    <recommendedName>
        <fullName evidence="6">BEN domain-containing protein</fullName>
    </recommendedName>
</protein>
<keyword evidence="3" id="KW-0805">Transcription regulation</keyword>
<keyword evidence="8" id="KW-1185">Reference proteome</keyword>
<dbReference type="EMBL" id="OV121133">
    <property type="protein sequence ID" value="CAH0551591.1"/>
    <property type="molecule type" value="Genomic_DNA"/>
</dbReference>
<comment type="subcellular location">
    <subcellularLocation>
        <location evidence="1">Nucleus</location>
    </subcellularLocation>
</comment>
<organism evidence="7 8">
    <name type="scientific">Brassicogethes aeneus</name>
    <name type="common">Rape pollen beetle</name>
    <name type="synonym">Meligethes aeneus</name>
    <dbReference type="NCBI Taxonomy" id="1431903"/>
    <lineage>
        <taxon>Eukaryota</taxon>
        <taxon>Metazoa</taxon>
        <taxon>Ecdysozoa</taxon>
        <taxon>Arthropoda</taxon>
        <taxon>Hexapoda</taxon>
        <taxon>Insecta</taxon>
        <taxon>Pterygota</taxon>
        <taxon>Neoptera</taxon>
        <taxon>Endopterygota</taxon>
        <taxon>Coleoptera</taxon>
        <taxon>Polyphaga</taxon>
        <taxon>Cucujiformia</taxon>
        <taxon>Nitidulidae</taxon>
        <taxon>Meligethinae</taxon>
        <taxon>Brassicogethes</taxon>
    </lineage>
</organism>
<dbReference type="PANTHER" id="PTHR35346">
    <property type="entry name" value="BEN DOMAIN-CONTAINING PROTEIN 6"/>
    <property type="match status" value="1"/>
</dbReference>
<gene>
    <name evidence="7" type="ORF">MELIAE_LOCUS4161</name>
</gene>
<evidence type="ECO:0000313" key="8">
    <source>
        <dbReference type="Proteomes" id="UP001154078"/>
    </source>
</evidence>
<evidence type="ECO:0000256" key="1">
    <source>
        <dbReference type="ARBA" id="ARBA00004123"/>
    </source>
</evidence>
<keyword evidence="2" id="KW-0678">Repressor</keyword>
<evidence type="ECO:0000256" key="4">
    <source>
        <dbReference type="ARBA" id="ARBA00023163"/>
    </source>
</evidence>
<dbReference type="GO" id="GO:0045746">
    <property type="term" value="P:negative regulation of Notch signaling pathway"/>
    <property type="evidence" value="ECO:0007669"/>
    <property type="project" value="InterPro"/>
</dbReference>
<keyword evidence="5" id="KW-0539">Nucleus</keyword>
<dbReference type="PROSITE" id="PS51457">
    <property type="entry name" value="BEN"/>
    <property type="match status" value="1"/>
</dbReference>
<dbReference type="PANTHER" id="PTHR35346:SF1">
    <property type="entry name" value="BEN DOMAIN-CONTAINING PROTEIN 6"/>
    <property type="match status" value="1"/>
</dbReference>
<proteinExistence type="predicted"/>
<dbReference type="InterPro" id="IPR018379">
    <property type="entry name" value="BEN_domain"/>
</dbReference>
<sequence length="280" mass="31706">MSSIEASDLRKIYEEMQQERNFVLLNLHNSEVALQNQLLTLNFLKQQYEITSSKLLKKAESVLLSEERSRSNLTIVTIPKEDFNVASTACFTPNSIDSGNGVLVIDLDESIKEEVIVLESDKSQSKYQEPRSEFVENKNDFLSYYQLVPKDATPVAVPEEQPSKKRRLQTMEVIKIGSNGTQMDGQEYKTIKWGNYTKATRQLLEAFFTRDVLANSSLSGRPSPAFLNSGKATKKPLDKNIIEDIVACVTKNCNVLPRMVRHCITTKCADEGKLFRRSLN</sequence>
<dbReference type="AlphaFoldDB" id="A0A9P0FFX6"/>
<dbReference type="InterPro" id="IPR037496">
    <property type="entry name" value="BEND6-like"/>
</dbReference>
<evidence type="ECO:0000313" key="7">
    <source>
        <dbReference type="EMBL" id="CAH0551591.1"/>
    </source>
</evidence>
<evidence type="ECO:0000256" key="2">
    <source>
        <dbReference type="ARBA" id="ARBA00022491"/>
    </source>
</evidence>